<evidence type="ECO:0000313" key="2">
    <source>
        <dbReference type="EMBL" id="MBB1160403.1"/>
    </source>
</evidence>
<keyword evidence="3" id="KW-1185">Reference proteome</keyword>
<name>A0A839HFW8_9BURK</name>
<proteinExistence type="predicted"/>
<evidence type="ECO:0000256" key="1">
    <source>
        <dbReference type="SAM" id="SignalP"/>
    </source>
</evidence>
<dbReference type="Proteomes" id="UP000586093">
    <property type="component" value="Unassembled WGS sequence"/>
</dbReference>
<feature type="chain" id="PRO_5033047697" evidence="1">
    <location>
        <begin position="25"/>
        <end position="314"/>
    </location>
</feature>
<dbReference type="RefSeq" id="WP_182660339.1">
    <property type="nucleotide sequence ID" value="NZ_JACIVI010000001.1"/>
</dbReference>
<protein>
    <submittedName>
        <fullName evidence="2">Uncharacterized protein</fullName>
    </submittedName>
</protein>
<reference evidence="2 3" key="1">
    <citation type="submission" date="2020-08" db="EMBL/GenBank/DDBJ databases">
        <title>Aquariorum lacteus gen. nov., sp. nov., a new member of the family Comamonadaceae, isolated from freshwater aquarium.</title>
        <authorList>
            <person name="Chun S.-J."/>
        </authorList>
    </citation>
    <scope>NUCLEOTIDE SEQUENCE [LARGE SCALE GENOMIC DNA]</scope>
    <source>
        <strain evidence="2 3">SJAQ100</strain>
    </source>
</reference>
<keyword evidence="1" id="KW-0732">Signal</keyword>
<gene>
    <name evidence="2" type="ORF">H4F90_00210</name>
</gene>
<dbReference type="AlphaFoldDB" id="A0A839HFW8"/>
<accession>A0A839HFW8</accession>
<comment type="caution">
    <text evidence="2">The sequence shown here is derived from an EMBL/GenBank/DDBJ whole genome shotgun (WGS) entry which is preliminary data.</text>
</comment>
<organism evidence="2 3">
    <name type="scientific">Aquariibacter albus</name>
    <dbReference type="NCBI Taxonomy" id="2759899"/>
    <lineage>
        <taxon>Bacteria</taxon>
        <taxon>Pseudomonadati</taxon>
        <taxon>Pseudomonadota</taxon>
        <taxon>Betaproteobacteria</taxon>
        <taxon>Burkholderiales</taxon>
        <taxon>Sphaerotilaceae</taxon>
        <taxon>Aquariibacter</taxon>
    </lineage>
</organism>
<dbReference type="EMBL" id="JACIVI010000001">
    <property type="protein sequence ID" value="MBB1160403.1"/>
    <property type="molecule type" value="Genomic_DNA"/>
</dbReference>
<sequence>MSAPFRRLAPLALALLLLLPGARAEPDACAMPLAFEQKDGNAPGGRTPVHADGQALLFIERLNVNTDGTRRSYRVDDFWGEREALNNLCNAMSDACAGLDAEGLRQRRLLTEQAAAAGWPADRLRATRLAPSILPFRDGKPCPAVEGYLVSATALQRPGVADVCDPARYADALQVPALVLPKGPGAGKPSGFAARGAGIGDLVMALRLDRMEPVGAVVGDSGPSGELGEGSVALNGRLLGKTAEPVNYRELRGKPPFTGKGWTVPPTLVLVFPGSRDRAQPYLEPERIEAAARARFEAWGGLARAQACAQSLKR</sequence>
<feature type="signal peptide" evidence="1">
    <location>
        <begin position="1"/>
        <end position="24"/>
    </location>
</feature>
<evidence type="ECO:0000313" key="3">
    <source>
        <dbReference type="Proteomes" id="UP000586093"/>
    </source>
</evidence>